<dbReference type="InterPro" id="IPR003591">
    <property type="entry name" value="Leu-rich_rpt_typical-subtyp"/>
</dbReference>
<dbReference type="SUPFAM" id="SSF63825">
    <property type="entry name" value="YWTD domain"/>
    <property type="match status" value="2"/>
</dbReference>
<feature type="transmembrane region" description="Helical" evidence="29">
    <location>
        <begin position="350"/>
        <end position="375"/>
    </location>
</feature>
<evidence type="ECO:0000256" key="4">
    <source>
        <dbReference type="ARBA" id="ARBA00022536"/>
    </source>
</evidence>
<evidence type="ECO:0000259" key="33">
    <source>
        <dbReference type="PROSITE" id="PS50853"/>
    </source>
</evidence>
<evidence type="ECO:0000256" key="21">
    <source>
        <dbReference type="ARBA" id="ARBA00023224"/>
    </source>
</evidence>
<comment type="caution">
    <text evidence="25">Lacks conserved residue(s) required for the propagation of feature annotation.</text>
</comment>
<evidence type="ECO:0000259" key="30">
    <source>
        <dbReference type="PROSITE" id="PS50026"/>
    </source>
</evidence>
<accession>A0A8K1GR64</accession>
<comment type="function">
    <text evidence="23">May play a role in rpe physiology either by detecting light directly or by monitoring the concentration of retinoids or other photoreceptor-derived compounds.</text>
</comment>
<keyword evidence="35" id="KW-1185">Reference proteome</keyword>
<dbReference type="SUPFAM" id="SSF81321">
    <property type="entry name" value="Family A G protein-coupled receptor-like"/>
    <property type="match status" value="1"/>
</dbReference>
<sequence>MTQPWAFPAQGAKPVLGCIQSSVGSRAKEGILPLCSALIGNGRECLFEEEEVEEEEEVALTVEEVVMTEVASTVEDEVALDGEVEEEASTEEDMTRALQKGFTLIQQSCYLFRDFCQGPLEKKVLPEEVVEEDVVLDVAEEEVVAEEDSEEAEVEEEEEDSEEVEVEEEEDSEEEEVVEEAFGGCQLKISIERSFSNQQLKIDDCLLSKMHWNDSSNSSESDSEAHSAFTQTEHNIVAAYLITAGVISIFSNIVVLGIFVKYKELRTATNAIIINLAFTDIGVSGIGYPMSAASDLHGSWKFGYTGCQIYAALNIFFGMASIGLLTVVAVDRYLTICRPDIGRRMTTWSYAALILAAWINAVFWSSMPTAGWASYAPDPTGATCTVNWRKNDVSFISYTMSVIAVNFVVPLTVMFYCYYNVSRTMKKYASSNCLESINIDWSDQVDVTKMSIVMIIMFLVAWSPYSIVCLWSSFGDPKKISPAMAIIAPLFAKSSTFYNPCIYVIANKKSVLCNDPDMYEIPVNVPVDTVKLRIEKTVIRRIPTEAFYYLVDLKYLWVTYNCVANIDISSFYNLKQLHELRLDGNLLSTFPWESLAEMPNLRTLDLHNNKLTSIPADAGRYLRNLTYLDLSSNKLTTLPSDLMDIWPPFSGAIVTKNTDILVTQRVILGFQDNPWFCDCRISKLIEFSKIVDTSVVLLDPLVSCSGPESLAGILFQRAELEQCLKPSVMTSATKITSPLGSNVLLRCDATGYPTPQLTWNRSDNNPVNYTVIQETPGEGVRWSIMSLTGISYKDAGEYRCKAKNLAGMSEAAVTVTVVGVVTTTVSPQKYGRKPEAERQNTTQEEFKQEPEKTTTPIPTTQTTTTLVSTERSTSVTFTDKKQSRLILDGKKVSKAATNGNKKQVGDLSKKGGDTSLNTAGMAEQNVTVKNLRVISETDERVTLTWKTVNATGNSAVTVLYSKYGEKDMLPLSTDSNKNKVTIDGLQPSTQYMACVSPKGVPPTKEQCVVFSTDGLNDESTSEFSILIVASSAACVVVLPLIFFLLYKVLKLHLKPKSAKEAELAKETYVQFETLSLKPRTLSAGDQLWARRQYLMSAAVGTKGSLKRNERKYRKKAEEQQKCDILDNSVTVCHNVFCLQFCYVRMSANAPGVLGHLQTVVLKIGFVSLSALQHWNCPNGYRLKPENSACIDIDECLEGDLGTCGQTCINIPGSYICSCLPGYSLGMDKRSCYVNDPAPFLLFSHGNAIFRIDTEGTNHERLIADTGPSTLMDFHYIEEKVYWVDSERRLLQRIHLNGTKQERLCYIDKGVSGFAIDWINQDILWANRQKGTIEATDMNGKKRRVLRRAVGRPTRITIDAEKRLLFLSSDGTISSIHRVSLSGNDMKNILKTTEKIKAISLDLIDTRLYWIQHDLGKEISHIGSCGYDGGAVRFLRNSVRHQLLGMSLFADHLYYSDLKSGMIWRANKYTGNVVVTISLKPSFFPPVEIKIVHPFKQPGARIDSQDLEKGICDLNREKCRRRICRPESRTHWCKCSSGFILSRNKQFCEDINECGFWNHGCTLGCVNIPGSYYCTCPRGFVLLPDRKTCHELITCTSNDTGCSHGCLQTSKGPVCFCPEGSVLKVDGKTCTGCTSPDNGGCSQICSSLSPFSWECACFPGYKLQRDRKHCTAIGPKPFLLFANGQDIRQISFDGTDYTSLLDWQMGVVLALDSDPVENKIYFAHTALKWIERANLDGSDREKVIHGAMDTPEGLAVDWINRKLYWTDRGKVCIERSNLNGMQRKMIIWEDLSQPRGIAIHPFAKRLFWTDMGASPRIDSSSLEGFDRRVVASTGLVWPSGIALDYLADKLYWCDAKQALVESANLDGSGRRILAQNDVGHPFAVAVFEDHLWFSDWARPSLVRVDKKTGQNRVRLRGSMLRPSSVVVVHPLAKPGANPCLYKNGGCDQICENSFGIVHCKCHPGFGKTQDGKSCHALDSSNSTAGSVSVHKEVMPVLPPETVLQSTRSTGIFKDEDNGEKKKIHFFMAEIMVSDEDDCTALECYVNAECVLLEDGAMCQCLKGFTRKGKSCYDVDECAARTDRCNRSVSDCINTEGGYVCKCLEGYTGDGVHCYDIDECKMGSHTCGENMTCTNTEGNFTCSCADHASGTGVGCKSAVSPASVSNEYTTNAVQGDIVGCPPSYESYCLHGGVCNYVSDLQDYACNCVTGYVGERCQFSDLEWWEQQRAGRAKVQNMAITACAATLALLLLLGLLAAYCHRSQNLYEKNLCAEAMRATGSRADNESVTPTGNKPLFAVFKEGNSSLETKAVDLIECETADPRPACPSESEEEQPVTHDKAADTLAEEDKEQGHGKEAPVGEKLRQSVGVAKGPPQAPWSIHPRPLPEREPCSLAPASLLMQPD</sequence>
<evidence type="ECO:0000256" key="16">
    <source>
        <dbReference type="ARBA" id="ARBA00023040"/>
    </source>
</evidence>
<keyword evidence="10" id="KW-0677">Repeat</keyword>
<dbReference type="GO" id="GO:0080090">
    <property type="term" value="P:regulation of primary metabolic process"/>
    <property type="evidence" value="ECO:0007669"/>
    <property type="project" value="UniProtKB-ARBA"/>
</dbReference>
<reference evidence="34" key="1">
    <citation type="submission" date="2019-04" db="EMBL/GenBank/DDBJ databases">
        <title>Genome assembly of Zosterops borbonicus 15179.</title>
        <authorList>
            <person name="Leroy T."/>
            <person name="Anselmetti Y."/>
            <person name="Tilak M.-K."/>
            <person name="Nabholz B."/>
        </authorList>
    </citation>
    <scope>NUCLEOTIDE SEQUENCE</scope>
    <source>
        <strain evidence="34">HGM_15179</strain>
        <tissue evidence="34">Muscle</tissue>
    </source>
</reference>
<evidence type="ECO:0000256" key="8">
    <source>
        <dbReference type="ARBA" id="ARBA00022692"/>
    </source>
</evidence>
<evidence type="ECO:0000256" key="19">
    <source>
        <dbReference type="ARBA" id="ARBA00023170"/>
    </source>
</evidence>
<keyword evidence="21 27" id="KW-0807">Transducer</keyword>
<dbReference type="FunFam" id="2.10.25.10:FF:000254">
    <property type="entry name" value="Pro-epidermal growth factor"/>
    <property type="match status" value="1"/>
</dbReference>
<dbReference type="SMART" id="SM00369">
    <property type="entry name" value="LRR_TYP"/>
    <property type="match status" value="4"/>
</dbReference>
<feature type="compositionally biased region" description="Low complexity" evidence="28">
    <location>
        <begin position="853"/>
        <end position="868"/>
    </location>
</feature>
<dbReference type="PANTHER" id="PTHR46513">
    <property type="entry name" value="VITELLOGENIN RECEPTOR-LIKE PROTEIN-RELATED-RELATED"/>
    <property type="match status" value="1"/>
</dbReference>
<dbReference type="GO" id="GO:0010604">
    <property type="term" value="P:positive regulation of macromolecule metabolic process"/>
    <property type="evidence" value="ECO:0007669"/>
    <property type="project" value="UniProtKB-ARBA"/>
</dbReference>
<feature type="transmembrane region" description="Helical" evidence="29">
    <location>
        <begin position="452"/>
        <end position="474"/>
    </location>
</feature>
<dbReference type="InterPro" id="IPR007110">
    <property type="entry name" value="Ig-like_dom"/>
</dbReference>
<keyword evidence="16 27" id="KW-0297">G-protein coupled receptor</keyword>
<dbReference type="PRINTS" id="PR00237">
    <property type="entry name" value="GPCRRHODOPSN"/>
</dbReference>
<feature type="domain" description="EGF-like" evidence="30">
    <location>
        <begin position="2114"/>
        <end position="2154"/>
    </location>
</feature>
<dbReference type="GO" id="GO:0009881">
    <property type="term" value="F:photoreceptor activity"/>
    <property type="evidence" value="ECO:0007669"/>
    <property type="project" value="UniProtKB-KW"/>
</dbReference>
<evidence type="ECO:0000313" key="34">
    <source>
        <dbReference type="EMBL" id="TRZ23247.1"/>
    </source>
</evidence>
<evidence type="ECO:0000256" key="25">
    <source>
        <dbReference type="PROSITE-ProRule" id="PRU00076"/>
    </source>
</evidence>
<feature type="transmembrane region" description="Helical" evidence="29">
    <location>
        <begin position="1023"/>
        <end position="1046"/>
    </location>
</feature>
<dbReference type="CDD" id="cd00063">
    <property type="entry name" value="FN3"/>
    <property type="match status" value="1"/>
</dbReference>
<feature type="compositionally biased region" description="Basic and acidic residues" evidence="28">
    <location>
        <begin position="2348"/>
        <end position="2362"/>
    </location>
</feature>
<organism evidence="34 35">
    <name type="scientific">Zosterops borbonicus</name>
    <dbReference type="NCBI Taxonomy" id="364589"/>
    <lineage>
        <taxon>Eukaryota</taxon>
        <taxon>Metazoa</taxon>
        <taxon>Chordata</taxon>
        <taxon>Craniata</taxon>
        <taxon>Vertebrata</taxon>
        <taxon>Euteleostomi</taxon>
        <taxon>Archelosauria</taxon>
        <taxon>Archosauria</taxon>
        <taxon>Dinosauria</taxon>
        <taxon>Saurischia</taxon>
        <taxon>Theropoda</taxon>
        <taxon>Coelurosauria</taxon>
        <taxon>Aves</taxon>
        <taxon>Neognathae</taxon>
        <taxon>Neoaves</taxon>
        <taxon>Telluraves</taxon>
        <taxon>Australaves</taxon>
        <taxon>Passeriformes</taxon>
        <taxon>Sylvioidea</taxon>
        <taxon>Zosteropidae</taxon>
        <taxon>Zosterops</taxon>
    </lineage>
</organism>
<dbReference type="PROSITE" id="PS51450">
    <property type="entry name" value="LRR"/>
    <property type="match status" value="2"/>
</dbReference>
<dbReference type="SMART" id="SM00181">
    <property type="entry name" value="EGF"/>
    <property type="match status" value="10"/>
</dbReference>
<dbReference type="Gene3D" id="2.120.10.30">
    <property type="entry name" value="TolB, C-terminal domain"/>
    <property type="match status" value="2"/>
</dbReference>
<dbReference type="Pfam" id="PF00008">
    <property type="entry name" value="EGF"/>
    <property type="match status" value="1"/>
</dbReference>
<keyword evidence="12" id="KW-0681">Retinal protein</keyword>
<dbReference type="SUPFAM" id="SSF57184">
    <property type="entry name" value="Growth factor receptor domain"/>
    <property type="match status" value="2"/>
</dbReference>
<dbReference type="SMART" id="SM00409">
    <property type="entry name" value="IG"/>
    <property type="match status" value="1"/>
</dbReference>
<keyword evidence="14" id="KW-0157">Chromophore</keyword>
<evidence type="ECO:0000256" key="11">
    <source>
        <dbReference type="ARBA" id="ARBA00022902"/>
    </source>
</evidence>
<dbReference type="SMART" id="SM00135">
    <property type="entry name" value="LY"/>
    <property type="match status" value="10"/>
</dbReference>
<dbReference type="FunFam" id="2.10.25.10:FF:000038">
    <property type="entry name" value="Fibrillin 2"/>
    <property type="match status" value="1"/>
</dbReference>
<protein>
    <recommendedName>
        <fullName evidence="3">Pro-epidermal growth factor</fullName>
    </recommendedName>
    <alternativeName>
        <fullName evidence="24">Visual pigment-like receptor peropsin</fullName>
    </alternativeName>
</protein>
<feature type="domain" description="EGF-like" evidence="30">
    <location>
        <begin position="1191"/>
        <end position="1232"/>
    </location>
</feature>
<dbReference type="InterPro" id="IPR000152">
    <property type="entry name" value="EGF-type_Asp/Asn_hydroxyl_site"/>
</dbReference>
<evidence type="ECO:0000256" key="18">
    <source>
        <dbReference type="ARBA" id="ARBA00023157"/>
    </source>
</evidence>
<dbReference type="FunFam" id="2.120.10.30:FF:000036">
    <property type="entry name" value="Pro-epidermal growth factor"/>
    <property type="match status" value="1"/>
</dbReference>
<dbReference type="GO" id="GO:0017147">
    <property type="term" value="F:Wnt-protein binding"/>
    <property type="evidence" value="ECO:0007669"/>
    <property type="project" value="TreeGrafter"/>
</dbReference>
<evidence type="ECO:0000256" key="12">
    <source>
        <dbReference type="ARBA" id="ARBA00022925"/>
    </source>
</evidence>
<keyword evidence="20" id="KW-0325">Glycoprotein</keyword>
<dbReference type="SUPFAM" id="SSF48726">
    <property type="entry name" value="Immunoglobulin"/>
    <property type="match status" value="1"/>
</dbReference>
<feature type="domain" description="EGF-like" evidence="30">
    <location>
        <begin position="2174"/>
        <end position="2215"/>
    </location>
</feature>
<dbReference type="FunFam" id="2.10.25.10:FF:000219">
    <property type="entry name" value="Pro-epidermal growth factor"/>
    <property type="match status" value="1"/>
</dbReference>
<evidence type="ECO:0000256" key="27">
    <source>
        <dbReference type="RuleBase" id="RU000688"/>
    </source>
</evidence>
<feature type="disulfide bond" evidence="25">
    <location>
        <begin position="2186"/>
        <end position="2203"/>
    </location>
</feature>
<dbReference type="GO" id="GO:0005154">
    <property type="term" value="F:epidermal growth factor receptor binding"/>
    <property type="evidence" value="ECO:0007669"/>
    <property type="project" value="UniProtKB-ARBA"/>
</dbReference>
<dbReference type="PROSITE" id="PS50853">
    <property type="entry name" value="FN3"/>
    <property type="match status" value="1"/>
</dbReference>
<dbReference type="InterPro" id="IPR036116">
    <property type="entry name" value="FN3_sf"/>
</dbReference>
<feature type="region of interest" description="Disordered" evidence="28">
    <location>
        <begin position="827"/>
        <end position="868"/>
    </location>
</feature>
<dbReference type="InterPro" id="IPR000742">
    <property type="entry name" value="EGF"/>
</dbReference>
<dbReference type="InterPro" id="IPR003598">
    <property type="entry name" value="Ig_sub2"/>
</dbReference>
<feature type="transmembrane region" description="Helical" evidence="29">
    <location>
        <begin position="309"/>
        <end position="330"/>
    </location>
</feature>
<evidence type="ECO:0000256" key="26">
    <source>
        <dbReference type="PROSITE-ProRule" id="PRU00461"/>
    </source>
</evidence>
<evidence type="ECO:0000256" key="28">
    <source>
        <dbReference type="SAM" id="MobiDB-lite"/>
    </source>
</evidence>
<feature type="domain" description="Ig-like" evidence="32">
    <location>
        <begin position="726"/>
        <end position="816"/>
    </location>
</feature>
<evidence type="ECO:0000256" key="24">
    <source>
        <dbReference type="ARBA" id="ARBA00072887"/>
    </source>
</evidence>
<evidence type="ECO:0000259" key="32">
    <source>
        <dbReference type="PROSITE" id="PS50835"/>
    </source>
</evidence>
<feature type="domain" description="EGF-like" evidence="30">
    <location>
        <begin position="2033"/>
        <end position="2071"/>
    </location>
</feature>
<dbReference type="GO" id="GO:0004930">
    <property type="term" value="F:G protein-coupled receptor activity"/>
    <property type="evidence" value="ECO:0007669"/>
    <property type="project" value="UniProtKB-KW"/>
</dbReference>
<keyword evidence="19 27" id="KW-0675">Receptor</keyword>
<dbReference type="GO" id="GO:0005615">
    <property type="term" value="C:extracellular space"/>
    <property type="evidence" value="ECO:0007669"/>
    <property type="project" value="UniProtKB-ARBA"/>
</dbReference>
<comment type="similarity">
    <text evidence="27">Belongs to the G-protein coupled receptor 1 family.</text>
</comment>
<dbReference type="InterPro" id="IPR000033">
    <property type="entry name" value="LDLR_classB_rpt"/>
</dbReference>
<dbReference type="FunFam" id="2.60.40.10:FF:000744">
    <property type="entry name" value="Leucine rich repeat, Ig-like and transmembrane domains 1"/>
    <property type="match status" value="1"/>
</dbReference>
<dbReference type="SUPFAM" id="SSF57196">
    <property type="entry name" value="EGF/Laminin"/>
    <property type="match status" value="3"/>
</dbReference>
<dbReference type="Pfam" id="PF13855">
    <property type="entry name" value="LRR_8"/>
    <property type="match status" value="1"/>
</dbReference>
<keyword evidence="5" id="KW-0600">Photoreceptor protein</keyword>
<dbReference type="GO" id="GO:0007173">
    <property type="term" value="P:epidermal growth factor receptor signaling pathway"/>
    <property type="evidence" value="ECO:0007669"/>
    <property type="project" value="TreeGrafter"/>
</dbReference>
<dbReference type="GO" id="GO:0005886">
    <property type="term" value="C:plasma membrane"/>
    <property type="evidence" value="ECO:0007669"/>
    <property type="project" value="TreeGrafter"/>
</dbReference>
<feature type="repeat" description="LDL-receptor class B" evidence="26">
    <location>
        <begin position="1760"/>
        <end position="1802"/>
    </location>
</feature>
<dbReference type="GO" id="GO:0042813">
    <property type="term" value="F:Wnt receptor activity"/>
    <property type="evidence" value="ECO:0007669"/>
    <property type="project" value="TreeGrafter"/>
</dbReference>
<dbReference type="GO" id="GO:0060070">
    <property type="term" value="P:canonical Wnt signaling pathway"/>
    <property type="evidence" value="ECO:0007669"/>
    <property type="project" value="TreeGrafter"/>
</dbReference>
<feature type="transmembrane region" description="Helical" evidence="29">
    <location>
        <begin position="237"/>
        <end position="260"/>
    </location>
</feature>
<dbReference type="SUPFAM" id="SSF49265">
    <property type="entry name" value="Fibronectin type III"/>
    <property type="match status" value="1"/>
</dbReference>
<comment type="subcellular location">
    <subcellularLocation>
        <location evidence="1">Membrane</location>
        <topology evidence="1">Multi-pass membrane protein</topology>
    </subcellularLocation>
    <subcellularLocation>
        <location evidence="2">Membrane</location>
        <topology evidence="2">Single-pass type I membrane protein</topology>
    </subcellularLocation>
</comment>
<dbReference type="FunFam" id="2.10.25.10:FF:000362">
    <property type="entry name" value="Pro-epidermal growth factor"/>
    <property type="match status" value="1"/>
</dbReference>
<evidence type="ECO:0000256" key="6">
    <source>
        <dbReference type="ARBA" id="ARBA00022606"/>
    </source>
</evidence>
<dbReference type="Pfam" id="PF00058">
    <property type="entry name" value="Ldl_recept_b"/>
    <property type="match status" value="4"/>
</dbReference>
<keyword evidence="13 29" id="KW-1133">Transmembrane helix</keyword>
<dbReference type="SUPFAM" id="SSF52058">
    <property type="entry name" value="L domain-like"/>
    <property type="match status" value="1"/>
</dbReference>
<dbReference type="PROSITE" id="PS51120">
    <property type="entry name" value="LDLRB"/>
    <property type="match status" value="4"/>
</dbReference>
<feature type="domain" description="Fibronectin type-III" evidence="33">
    <location>
        <begin position="927"/>
        <end position="1015"/>
    </location>
</feature>
<feature type="disulfide bond" evidence="25">
    <location>
        <begin position="2205"/>
        <end position="2214"/>
    </location>
</feature>
<dbReference type="GO" id="GO:0008083">
    <property type="term" value="F:growth factor activity"/>
    <property type="evidence" value="ECO:0007669"/>
    <property type="project" value="UniProtKB-KW"/>
</dbReference>
<feature type="region of interest" description="Disordered" evidence="28">
    <location>
        <begin position="2317"/>
        <end position="2401"/>
    </location>
</feature>
<feature type="compositionally biased region" description="Basic and acidic residues" evidence="28">
    <location>
        <begin position="832"/>
        <end position="852"/>
    </location>
</feature>
<dbReference type="GO" id="GO:0007601">
    <property type="term" value="P:visual perception"/>
    <property type="evidence" value="ECO:0007669"/>
    <property type="project" value="InterPro"/>
</dbReference>
<dbReference type="Proteomes" id="UP000796761">
    <property type="component" value="Unassembled WGS sequence"/>
</dbReference>
<feature type="transmembrane region" description="Helical" evidence="29">
    <location>
        <begin position="2235"/>
        <end position="2256"/>
    </location>
</feature>
<keyword evidence="4 25" id="KW-0245">EGF-like domain</keyword>
<name>A0A8K1GR64_9PASS</name>
<dbReference type="InterPro" id="IPR036179">
    <property type="entry name" value="Ig-like_dom_sf"/>
</dbReference>
<keyword evidence="9" id="KW-0732">Signal</keyword>
<dbReference type="InterPro" id="IPR001611">
    <property type="entry name" value="Leu-rich_rpt"/>
</dbReference>
<evidence type="ECO:0000256" key="3">
    <source>
        <dbReference type="ARBA" id="ARBA00017466"/>
    </source>
</evidence>
<keyword evidence="15" id="KW-0339">Growth factor</keyword>
<proteinExistence type="inferred from homology"/>
<keyword evidence="17 29" id="KW-0472">Membrane</keyword>
<evidence type="ECO:0000256" key="22">
    <source>
        <dbReference type="ARBA" id="ARBA00023319"/>
    </source>
</evidence>
<dbReference type="InterPro" id="IPR009030">
    <property type="entry name" value="Growth_fac_rcpt_cys_sf"/>
</dbReference>
<dbReference type="Pfam" id="PF00001">
    <property type="entry name" value="7tm_1"/>
    <property type="match status" value="1"/>
</dbReference>
<dbReference type="Pfam" id="PF13927">
    <property type="entry name" value="Ig_3"/>
    <property type="match status" value="1"/>
</dbReference>
<dbReference type="InterPro" id="IPR018097">
    <property type="entry name" value="EGF_Ca-bd_CS"/>
</dbReference>
<dbReference type="InterPro" id="IPR002962">
    <property type="entry name" value="Peropsin"/>
</dbReference>
<evidence type="ECO:0000256" key="29">
    <source>
        <dbReference type="SAM" id="Phobius"/>
    </source>
</evidence>
<dbReference type="PROSITE" id="PS50835">
    <property type="entry name" value="IG_LIKE"/>
    <property type="match status" value="1"/>
</dbReference>
<dbReference type="InterPro" id="IPR017452">
    <property type="entry name" value="GPCR_Rhodpsn_7TM"/>
</dbReference>
<keyword evidence="8 27" id="KW-0812">Transmembrane</keyword>
<dbReference type="FunFam" id="2.10.25.10:FF:000010">
    <property type="entry name" value="Pro-epidermal growth factor"/>
    <property type="match status" value="1"/>
</dbReference>
<dbReference type="EMBL" id="SWJQ01000079">
    <property type="protein sequence ID" value="TRZ23247.1"/>
    <property type="molecule type" value="Genomic_DNA"/>
</dbReference>
<dbReference type="CDD" id="cd00054">
    <property type="entry name" value="EGF_CA"/>
    <property type="match status" value="3"/>
</dbReference>
<dbReference type="PROSITE" id="PS01186">
    <property type="entry name" value="EGF_2"/>
    <property type="match status" value="5"/>
</dbReference>
<dbReference type="PROSITE" id="PS50262">
    <property type="entry name" value="G_PROTEIN_RECEP_F1_2"/>
    <property type="match status" value="1"/>
</dbReference>
<feature type="repeat" description="LDL-receptor class B" evidence="26">
    <location>
        <begin position="1803"/>
        <end position="1846"/>
    </location>
</feature>
<evidence type="ECO:0000256" key="17">
    <source>
        <dbReference type="ARBA" id="ARBA00023136"/>
    </source>
</evidence>
<dbReference type="GO" id="GO:0007602">
    <property type="term" value="P:phototransduction"/>
    <property type="evidence" value="ECO:0007669"/>
    <property type="project" value="UniProtKB-KW"/>
</dbReference>
<keyword evidence="22" id="KW-0393">Immunoglobulin domain</keyword>
<dbReference type="PROSITE" id="PS00238">
    <property type="entry name" value="OPSIN"/>
    <property type="match status" value="1"/>
</dbReference>
<dbReference type="SMART" id="SM00179">
    <property type="entry name" value="EGF_CA"/>
    <property type="match status" value="6"/>
</dbReference>
<dbReference type="InterPro" id="IPR000276">
    <property type="entry name" value="GPCR_Rhodpsn"/>
</dbReference>
<dbReference type="FunFam" id="1.20.1070.10:FF:000169">
    <property type="entry name" value="Retinal pigment epithelium-derived rhodopsin homolog"/>
    <property type="match status" value="1"/>
</dbReference>
<dbReference type="Gene3D" id="2.60.40.10">
    <property type="entry name" value="Immunoglobulins"/>
    <property type="match status" value="2"/>
</dbReference>
<dbReference type="Gene3D" id="3.80.10.10">
    <property type="entry name" value="Ribonuclease Inhibitor"/>
    <property type="match status" value="1"/>
</dbReference>
<evidence type="ECO:0000256" key="1">
    <source>
        <dbReference type="ARBA" id="ARBA00004141"/>
    </source>
</evidence>
<dbReference type="FunFam" id="2.120.10.30:FF:000028">
    <property type="entry name" value="Pro-epidermal growth factor"/>
    <property type="match status" value="1"/>
</dbReference>
<dbReference type="PROSITE" id="PS01187">
    <property type="entry name" value="EGF_CA"/>
    <property type="match status" value="3"/>
</dbReference>
<feature type="region of interest" description="Disordered" evidence="28">
    <location>
        <begin position="143"/>
        <end position="176"/>
    </location>
</feature>
<dbReference type="InterPro" id="IPR032675">
    <property type="entry name" value="LRR_dom_sf"/>
</dbReference>
<evidence type="ECO:0000256" key="23">
    <source>
        <dbReference type="ARBA" id="ARBA00057549"/>
    </source>
</evidence>
<evidence type="ECO:0000256" key="10">
    <source>
        <dbReference type="ARBA" id="ARBA00022737"/>
    </source>
</evidence>
<dbReference type="PROSITE" id="PS00237">
    <property type="entry name" value="G_PROTEIN_RECEP_F1_1"/>
    <property type="match status" value="1"/>
</dbReference>
<dbReference type="InterPro" id="IPR027430">
    <property type="entry name" value="Retinal_BS"/>
</dbReference>
<evidence type="ECO:0000256" key="15">
    <source>
        <dbReference type="ARBA" id="ARBA00023030"/>
    </source>
</evidence>
<keyword evidence="6" id="KW-0716">Sensory transduction</keyword>
<dbReference type="Gene3D" id="2.10.25.10">
    <property type="entry name" value="Laminin"/>
    <property type="match status" value="8"/>
</dbReference>
<keyword evidence="7" id="KW-0433">Leucine-rich repeat</keyword>
<dbReference type="SMART" id="SM00408">
    <property type="entry name" value="IGc2"/>
    <property type="match status" value="1"/>
</dbReference>
<dbReference type="GO" id="GO:0008284">
    <property type="term" value="P:positive regulation of cell population proliferation"/>
    <property type="evidence" value="ECO:0007669"/>
    <property type="project" value="TreeGrafter"/>
</dbReference>
<dbReference type="InterPro" id="IPR011042">
    <property type="entry name" value="6-blade_b-propeller_TolB-like"/>
</dbReference>
<dbReference type="OrthoDB" id="4062651at2759"/>
<dbReference type="CDD" id="cd15073">
    <property type="entry name" value="7tmA_Peropsin"/>
    <property type="match status" value="1"/>
</dbReference>
<dbReference type="PRINTS" id="PR01244">
    <property type="entry name" value="PEROPSIN"/>
</dbReference>
<dbReference type="GO" id="GO:0007399">
    <property type="term" value="P:nervous system development"/>
    <property type="evidence" value="ECO:0007669"/>
    <property type="project" value="UniProtKB-KW"/>
</dbReference>
<dbReference type="FunFam" id="2.10.25.10:FF:000119">
    <property type="entry name" value="vitamin K-dependent protein S"/>
    <property type="match status" value="1"/>
</dbReference>
<dbReference type="GO" id="GO:0051049">
    <property type="term" value="P:regulation of transport"/>
    <property type="evidence" value="ECO:0007669"/>
    <property type="project" value="UniProtKB-ARBA"/>
</dbReference>
<evidence type="ECO:0000256" key="7">
    <source>
        <dbReference type="ARBA" id="ARBA00022614"/>
    </source>
</evidence>
<dbReference type="GO" id="GO:0043410">
    <property type="term" value="P:positive regulation of MAPK cascade"/>
    <property type="evidence" value="ECO:0007669"/>
    <property type="project" value="TreeGrafter"/>
</dbReference>
<keyword evidence="11" id="KW-0524">Neurogenesis</keyword>
<evidence type="ECO:0000256" key="20">
    <source>
        <dbReference type="ARBA" id="ARBA00023180"/>
    </source>
</evidence>
<dbReference type="GO" id="GO:0005509">
    <property type="term" value="F:calcium ion binding"/>
    <property type="evidence" value="ECO:0007669"/>
    <property type="project" value="InterPro"/>
</dbReference>
<evidence type="ECO:0000256" key="14">
    <source>
        <dbReference type="ARBA" id="ARBA00022991"/>
    </source>
</evidence>
<feature type="transmembrane region" description="Helical" evidence="29">
    <location>
        <begin position="272"/>
        <end position="289"/>
    </location>
</feature>
<dbReference type="InterPro" id="IPR013783">
    <property type="entry name" value="Ig-like_fold"/>
</dbReference>
<evidence type="ECO:0000256" key="9">
    <source>
        <dbReference type="ARBA" id="ARBA00022729"/>
    </source>
</evidence>
<dbReference type="PANTHER" id="PTHR46513:SF5">
    <property type="entry name" value="PRO-EPIDERMAL GROWTH FACTOR"/>
    <property type="match status" value="1"/>
</dbReference>
<feature type="transmembrane region" description="Helical" evidence="29">
    <location>
        <begin position="395"/>
        <end position="419"/>
    </location>
</feature>
<dbReference type="InterPro" id="IPR050778">
    <property type="entry name" value="Cueball_EGF_LRP_Nidogen"/>
</dbReference>
<dbReference type="InterPro" id="IPR003961">
    <property type="entry name" value="FN3_dom"/>
</dbReference>
<evidence type="ECO:0000313" key="35">
    <source>
        <dbReference type="Proteomes" id="UP000796761"/>
    </source>
</evidence>
<feature type="repeat" description="LDL-receptor class B" evidence="26">
    <location>
        <begin position="1717"/>
        <end position="1759"/>
    </location>
</feature>
<evidence type="ECO:0000256" key="13">
    <source>
        <dbReference type="ARBA" id="ARBA00022989"/>
    </source>
</evidence>
<dbReference type="PROSITE" id="PS00010">
    <property type="entry name" value="ASX_HYDROXYL"/>
    <property type="match status" value="3"/>
</dbReference>
<feature type="repeat" description="LDL-receptor class B" evidence="26">
    <location>
        <begin position="1847"/>
        <end position="1889"/>
    </location>
</feature>
<comment type="caution">
    <text evidence="34">The sequence shown here is derived from an EMBL/GenBank/DDBJ whole genome shotgun (WGS) entry which is preliminary data.</text>
</comment>
<evidence type="ECO:0000259" key="31">
    <source>
        <dbReference type="PROSITE" id="PS50262"/>
    </source>
</evidence>
<feature type="domain" description="EGF-like" evidence="30">
    <location>
        <begin position="2072"/>
        <end position="2113"/>
    </location>
</feature>
<dbReference type="InterPro" id="IPR001881">
    <property type="entry name" value="EGF-like_Ca-bd_dom"/>
</dbReference>
<dbReference type="PROSITE" id="PS00022">
    <property type="entry name" value="EGF_1"/>
    <property type="match status" value="1"/>
</dbReference>
<keyword evidence="18 25" id="KW-1015">Disulfide bond</keyword>
<feature type="domain" description="G-protein coupled receptors family 1 profile" evidence="31">
    <location>
        <begin position="251"/>
        <end position="503"/>
    </location>
</feature>
<evidence type="ECO:0000256" key="5">
    <source>
        <dbReference type="ARBA" id="ARBA00022543"/>
    </source>
</evidence>
<dbReference type="InterPro" id="IPR049883">
    <property type="entry name" value="NOTCH1_EGF-like"/>
</dbReference>
<evidence type="ECO:0000256" key="2">
    <source>
        <dbReference type="ARBA" id="ARBA00004479"/>
    </source>
</evidence>
<dbReference type="PROSITE" id="PS50026">
    <property type="entry name" value="EGF_3"/>
    <property type="match status" value="5"/>
</dbReference>
<dbReference type="Pfam" id="PF07645">
    <property type="entry name" value="EGF_CA"/>
    <property type="match status" value="4"/>
</dbReference>
<dbReference type="InterPro" id="IPR003599">
    <property type="entry name" value="Ig_sub"/>
</dbReference>
<gene>
    <name evidence="34" type="ORF">HGM15179_003816</name>
</gene>
<dbReference type="Gene3D" id="1.20.1070.10">
    <property type="entry name" value="Rhodopsin 7-helix transmembrane proteins"/>
    <property type="match status" value="1"/>
</dbReference>